<gene>
    <name evidence="1" type="ORF">Ga0080574_TMP1246</name>
</gene>
<protein>
    <recommendedName>
        <fullName evidence="3">Phosphoadenosine phosphosulfate reductase</fullName>
    </recommendedName>
</protein>
<dbReference type="Proteomes" id="UP000187059">
    <property type="component" value="Chromosome"/>
</dbReference>
<dbReference type="Gene3D" id="3.40.50.1820">
    <property type="entry name" value="alpha/beta hydrolase"/>
    <property type="match status" value="1"/>
</dbReference>
<proteinExistence type="predicted"/>
<reference evidence="1 2" key="1">
    <citation type="submission" date="2016-04" db="EMBL/GenBank/DDBJ databases">
        <title>Deep-sea bacteria in the southern Pacific.</title>
        <authorList>
            <person name="Tang K."/>
        </authorList>
    </citation>
    <scope>NUCLEOTIDE SEQUENCE [LARGE SCALE GENOMIC DNA]</scope>
    <source>
        <strain evidence="1 2">JLT2014</strain>
    </source>
</reference>
<dbReference type="EMBL" id="CP015093">
    <property type="protein sequence ID" value="APZ51580.1"/>
    <property type="molecule type" value="Genomic_DNA"/>
</dbReference>
<evidence type="ECO:0000313" key="2">
    <source>
        <dbReference type="Proteomes" id="UP000187059"/>
    </source>
</evidence>
<name>A0A1P8UQB2_9RHOB</name>
<dbReference type="RefSeq" id="WP_076696214.1">
    <property type="nucleotide sequence ID" value="NZ_CP015093.1"/>
</dbReference>
<dbReference type="SUPFAM" id="SSF53474">
    <property type="entry name" value="alpha/beta-Hydrolases"/>
    <property type="match status" value="1"/>
</dbReference>
<sequence length="294" mass="34111">MPLPRKFRKAALTAETNGFFKDLNRHFAVHFQRGSTLVVTFDNMKSRDMPVPRFPWGMEFLERRGHSHLGIMMRRRNDWFRQSRLCDFFDELRDGGFFDRFEKVVFYGSSMGGDGALTFAAACPRARVVAFYPQTTLSPALAPWETRYRDARDRGDWDEPRYADAADTVREIGEAMVLYDPYHQLDSRHAARLTAESVTHLRCPFLGHKIPRYFAFWNILSTVTTRAIDGTLTEAEFYSLLRARRDHKSYVRHLLTRATDHGHAPLAGQALAWTGRHRPDWQLERKTRQLGLAA</sequence>
<keyword evidence="2" id="KW-1185">Reference proteome</keyword>
<dbReference type="AlphaFoldDB" id="A0A1P8UQB2"/>
<evidence type="ECO:0008006" key="3">
    <source>
        <dbReference type="Google" id="ProtNLM"/>
    </source>
</evidence>
<organism evidence="1 2">
    <name type="scientific">Salipiger abyssi</name>
    <dbReference type="NCBI Taxonomy" id="1250539"/>
    <lineage>
        <taxon>Bacteria</taxon>
        <taxon>Pseudomonadati</taxon>
        <taxon>Pseudomonadota</taxon>
        <taxon>Alphaproteobacteria</taxon>
        <taxon>Rhodobacterales</taxon>
        <taxon>Roseobacteraceae</taxon>
        <taxon>Salipiger</taxon>
    </lineage>
</organism>
<dbReference type="STRING" id="1250539.Ga0080574_TMP1246"/>
<dbReference type="KEGG" id="paby:Ga0080574_TMP1246"/>
<dbReference type="InterPro" id="IPR029058">
    <property type="entry name" value="AB_hydrolase_fold"/>
</dbReference>
<evidence type="ECO:0000313" key="1">
    <source>
        <dbReference type="EMBL" id="APZ51580.1"/>
    </source>
</evidence>
<dbReference type="OrthoDB" id="1997677at2"/>
<accession>A0A1P8UQB2</accession>